<gene>
    <name evidence="4" type="ORF">WR25_05277</name>
</gene>
<evidence type="ECO:0000256" key="2">
    <source>
        <dbReference type="SAM" id="MobiDB-lite"/>
    </source>
</evidence>
<feature type="region of interest" description="Disordered" evidence="2">
    <location>
        <begin position="253"/>
        <end position="281"/>
    </location>
</feature>
<evidence type="ECO:0000313" key="5">
    <source>
        <dbReference type="Proteomes" id="UP000218231"/>
    </source>
</evidence>
<dbReference type="InterPro" id="IPR019343">
    <property type="entry name" value="PPP1R21_N"/>
</dbReference>
<sequence>MSASTASCNTDVNLKYEKLVQEHAKLRAQSKVLREGVLAERNKNVELIEQLRSMETTNRKLARENESMKFRNEQLAKRVECLQEELEKKETKSDKSSSKKIPKDVLNQLEVLRNRVMLLEEELRNNLEQKMALTKQLDEIERLHSEEIEAVSMNFAEKLKYEREMLEAEFEQRKIQEVSKMEEEKRKEEDLEKVLRETKEQTTTRLTNFAMEHPVLEQNNHSQKLEPDPVVPTNPFSVLEDDQNVREGKIAELVEPVPEHESTSDERVNGERKEEREEKDFKREDVNCQISVLLEKICKLDLDREMHLVDISLLNKRLENANAGGDK</sequence>
<keyword evidence="1" id="KW-0175">Coiled coil</keyword>
<dbReference type="PANTHER" id="PTHR21448">
    <property type="entry name" value="SMOOTH MUSCLE MYOSIN HEAVY CHAIN-RELATED"/>
    <property type="match status" value="1"/>
</dbReference>
<organism evidence="4 5">
    <name type="scientific">Diploscapter pachys</name>
    <dbReference type="NCBI Taxonomy" id="2018661"/>
    <lineage>
        <taxon>Eukaryota</taxon>
        <taxon>Metazoa</taxon>
        <taxon>Ecdysozoa</taxon>
        <taxon>Nematoda</taxon>
        <taxon>Chromadorea</taxon>
        <taxon>Rhabditida</taxon>
        <taxon>Rhabditina</taxon>
        <taxon>Rhabditomorpha</taxon>
        <taxon>Rhabditoidea</taxon>
        <taxon>Rhabditidae</taxon>
        <taxon>Diploscapter</taxon>
    </lineage>
</organism>
<dbReference type="GO" id="GO:0016020">
    <property type="term" value="C:membrane"/>
    <property type="evidence" value="ECO:0007669"/>
    <property type="project" value="TreeGrafter"/>
</dbReference>
<dbReference type="OrthoDB" id="5566667at2759"/>
<dbReference type="GO" id="GO:0005769">
    <property type="term" value="C:early endosome"/>
    <property type="evidence" value="ECO:0007669"/>
    <property type="project" value="TreeGrafter"/>
</dbReference>
<reference evidence="4 5" key="1">
    <citation type="journal article" date="2017" name="Curr. Biol.">
        <title>Genome architecture and evolution of a unichromosomal asexual nematode.</title>
        <authorList>
            <person name="Fradin H."/>
            <person name="Zegar C."/>
            <person name="Gutwein M."/>
            <person name="Lucas J."/>
            <person name="Kovtun M."/>
            <person name="Corcoran D."/>
            <person name="Baugh L.R."/>
            <person name="Kiontke K."/>
            <person name="Gunsalus K."/>
            <person name="Fitch D.H."/>
            <person name="Piano F."/>
        </authorList>
    </citation>
    <scope>NUCLEOTIDE SEQUENCE [LARGE SCALE GENOMIC DNA]</scope>
    <source>
        <strain evidence="4">PF1309</strain>
    </source>
</reference>
<dbReference type="PANTHER" id="PTHR21448:SF0">
    <property type="entry name" value="PROTEIN PHOSPHATASE 1 REGULATORY SUBUNIT 21"/>
    <property type="match status" value="1"/>
</dbReference>
<dbReference type="AlphaFoldDB" id="A0A2A2LCH9"/>
<dbReference type="InterPro" id="IPR040024">
    <property type="entry name" value="PPP1R21"/>
</dbReference>
<proteinExistence type="predicted"/>
<dbReference type="EMBL" id="LIAE01006906">
    <property type="protein sequence ID" value="PAV83912.1"/>
    <property type="molecule type" value="Genomic_DNA"/>
</dbReference>
<keyword evidence="5" id="KW-1185">Reference proteome</keyword>
<dbReference type="STRING" id="2018661.A0A2A2LCH9"/>
<evidence type="ECO:0000313" key="4">
    <source>
        <dbReference type="EMBL" id="PAV83912.1"/>
    </source>
</evidence>
<evidence type="ECO:0000259" key="3">
    <source>
        <dbReference type="SMART" id="SM01254"/>
    </source>
</evidence>
<dbReference type="SMART" id="SM01254">
    <property type="entry name" value="KLRAQ"/>
    <property type="match status" value="1"/>
</dbReference>
<comment type="caution">
    <text evidence="4">The sequence shown here is derived from an EMBL/GenBank/DDBJ whole genome shotgun (WGS) entry which is preliminary data.</text>
</comment>
<name>A0A2A2LCH9_9BILA</name>
<feature type="coiled-coil region" evidence="1">
    <location>
        <begin position="9"/>
        <end position="201"/>
    </location>
</feature>
<protein>
    <recommendedName>
        <fullName evidence="3">Protein phosphatase 1 regulatory subunit 21 N-terminal domain-containing protein</fullName>
    </recommendedName>
</protein>
<accession>A0A2A2LCH9</accession>
<feature type="domain" description="Protein phosphatase 1 regulatory subunit 21 N-terminal" evidence="3">
    <location>
        <begin position="17"/>
        <end position="123"/>
    </location>
</feature>
<evidence type="ECO:0000256" key="1">
    <source>
        <dbReference type="SAM" id="Coils"/>
    </source>
</evidence>
<dbReference type="Pfam" id="PF10205">
    <property type="entry name" value="KLRAQ"/>
    <property type="match status" value="1"/>
</dbReference>
<dbReference type="Proteomes" id="UP000218231">
    <property type="component" value="Unassembled WGS sequence"/>
</dbReference>